<name>A0ABW8C5U7_9ACTN</name>
<keyword evidence="1" id="KW-0805">Transcription regulation</keyword>
<dbReference type="Proteomes" id="UP001614394">
    <property type="component" value="Unassembled WGS sequence"/>
</dbReference>
<evidence type="ECO:0000313" key="8">
    <source>
        <dbReference type="Proteomes" id="UP001614394"/>
    </source>
</evidence>
<keyword evidence="2 4" id="KW-0238">DNA-binding</keyword>
<gene>
    <name evidence="7" type="ORF">ACIGXA_14845</name>
</gene>
<dbReference type="InterPro" id="IPR009057">
    <property type="entry name" value="Homeodomain-like_sf"/>
</dbReference>
<dbReference type="Pfam" id="PF00440">
    <property type="entry name" value="TetR_N"/>
    <property type="match status" value="1"/>
</dbReference>
<feature type="domain" description="HTH tetR-type" evidence="6">
    <location>
        <begin position="37"/>
        <end position="97"/>
    </location>
</feature>
<dbReference type="InterPro" id="IPR050109">
    <property type="entry name" value="HTH-type_TetR-like_transc_reg"/>
</dbReference>
<evidence type="ECO:0000256" key="1">
    <source>
        <dbReference type="ARBA" id="ARBA00023015"/>
    </source>
</evidence>
<dbReference type="InterPro" id="IPR011075">
    <property type="entry name" value="TetR_C"/>
</dbReference>
<dbReference type="RefSeq" id="WP_399648649.1">
    <property type="nucleotide sequence ID" value="NZ_JBITYG010000004.1"/>
</dbReference>
<dbReference type="PRINTS" id="PR00455">
    <property type="entry name" value="HTHTETR"/>
</dbReference>
<accession>A0ABW8C5U7</accession>
<reference evidence="7 8" key="1">
    <citation type="submission" date="2024-10" db="EMBL/GenBank/DDBJ databases">
        <title>The Natural Products Discovery Center: Release of the First 8490 Sequenced Strains for Exploring Actinobacteria Biosynthetic Diversity.</title>
        <authorList>
            <person name="Kalkreuter E."/>
            <person name="Kautsar S.A."/>
            <person name="Yang D."/>
            <person name="Bader C.D."/>
            <person name="Teijaro C.N."/>
            <person name="Fluegel L."/>
            <person name="Davis C.M."/>
            <person name="Simpson J.R."/>
            <person name="Lauterbach L."/>
            <person name="Steele A.D."/>
            <person name="Gui C."/>
            <person name="Meng S."/>
            <person name="Li G."/>
            <person name="Viehrig K."/>
            <person name="Ye F."/>
            <person name="Su P."/>
            <person name="Kiefer A.F."/>
            <person name="Nichols A."/>
            <person name="Cepeda A.J."/>
            <person name="Yan W."/>
            <person name="Fan B."/>
            <person name="Jiang Y."/>
            <person name="Adhikari A."/>
            <person name="Zheng C.-J."/>
            <person name="Schuster L."/>
            <person name="Cowan T.M."/>
            <person name="Smanski M.J."/>
            <person name="Chevrette M.G."/>
            <person name="De Carvalho L.P.S."/>
            <person name="Shen B."/>
        </authorList>
    </citation>
    <scope>NUCLEOTIDE SEQUENCE [LARGE SCALE GENOMIC DNA]</scope>
    <source>
        <strain evidence="7 8">NPDC053399</strain>
    </source>
</reference>
<dbReference type="EMBL" id="JBITYG010000004">
    <property type="protein sequence ID" value="MFI9101794.1"/>
    <property type="molecule type" value="Genomic_DNA"/>
</dbReference>
<evidence type="ECO:0000256" key="3">
    <source>
        <dbReference type="ARBA" id="ARBA00023163"/>
    </source>
</evidence>
<dbReference type="Gene3D" id="1.10.357.10">
    <property type="entry name" value="Tetracycline Repressor, domain 2"/>
    <property type="match status" value="1"/>
</dbReference>
<dbReference type="SUPFAM" id="SSF48498">
    <property type="entry name" value="Tetracyclin repressor-like, C-terminal domain"/>
    <property type="match status" value="1"/>
</dbReference>
<proteinExistence type="predicted"/>
<evidence type="ECO:0000256" key="2">
    <source>
        <dbReference type="ARBA" id="ARBA00023125"/>
    </source>
</evidence>
<sequence>MTSSDVAGSVVAGGTAADSAPRGAGRDHHGNRHGRSAKARQSVLEAVDDLLAEKGFAGVTVEGIAARAGVAKQTIYRWWNTKTDILMEAFLQDVAEEPAPPDHGDVARDLRDHLSWLAAFLSRSDSGAVLKALMAQAHLDPVFAADLQDRYLDEQRRRDRLPLDRAVDRGDLPAGLDVAAETDQLVGPVYYRFLVTGEPIGTDFTDRLVDAFLHRADRADRTD</sequence>
<dbReference type="Gene3D" id="1.10.10.60">
    <property type="entry name" value="Homeodomain-like"/>
    <property type="match status" value="1"/>
</dbReference>
<dbReference type="InterPro" id="IPR036271">
    <property type="entry name" value="Tet_transcr_reg_TetR-rel_C_sf"/>
</dbReference>
<dbReference type="PANTHER" id="PTHR30055:SF148">
    <property type="entry name" value="TETR-FAMILY TRANSCRIPTIONAL REGULATOR"/>
    <property type="match status" value="1"/>
</dbReference>
<dbReference type="Pfam" id="PF16859">
    <property type="entry name" value="TetR_C_11"/>
    <property type="match status" value="1"/>
</dbReference>
<evidence type="ECO:0000256" key="4">
    <source>
        <dbReference type="PROSITE-ProRule" id="PRU00335"/>
    </source>
</evidence>
<feature type="compositionally biased region" description="Low complexity" evidence="5">
    <location>
        <begin position="1"/>
        <end position="20"/>
    </location>
</feature>
<feature type="DNA-binding region" description="H-T-H motif" evidence="4">
    <location>
        <begin position="60"/>
        <end position="79"/>
    </location>
</feature>
<organism evidence="7 8">
    <name type="scientific">Streptomyces fildesensis</name>
    <dbReference type="NCBI Taxonomy" id="375757"/>
    <lineage>
        <taxon>Bacteria</taxon>
        <taxon>Bacillati</taxon>
        <taxon>Actinomycetota</taxon>
        <taxon>Actinomycetes</taxon>
        <taxon>Kitasatosporales</taxon>
        <taxon>Streptomycetaceae</taxon>
        <taxon>Streptomyces</taxon>
    </lineage>
</organism>
<comment type="caution">
    <text evidence="7">The sequence shown here is derived from an EMBL/GenBank/DDBJ whole genome shotgun (WGS) entry which is preliminary data.</text>
</comment>
<evidence type="ECO:0000313" key="7">
    <source>
        <dbReference type="EMBL" id="MFI9101794.1"/>
    </source>
</evidence>
<evidence type="ECO:0000256" key="5">
    <source>
        <dbReference type="SAM" id="MobiDB-lite"/>
    </source>
</evidence>
<dbReference type="InterPro" id="IPR001647">
    <property type="entry name" value="HTH_TetR"/>
</dbReference>
<keyword evidence="3" id="KW-0804">Transcription</keyword>
<dbReference type="SUPFAM" id="SSF46689">
    <property type="entry name" value="Homeodomain-like"/>
    <property type="match status" value="1"/>
</dbReference>
<dbReference type="PANTHER" id="PTHR30055">
    <property type="entry name" value="HTH-TYPE TRANSCRIPTIONAL REGULATOR RUTR"/>
    <property type="match status" value="1"/>
</dbReference>
<feature type="compositionally biased region" description="Basic residues" evidence="5">
    <location>
        <begin position="29"/>
        <end position="38"/>
    </location>
</feature>
<protein>
    <submittedName>
        <fullName evidence="7">TetR/AcrR family transcriptional regulator</fullName>
    </submittedName>
</protein>
<dbReference type="PROSITE" id="PS50977">
    <property type="entry name" value="HTH_TETR_2"/>
    <property type="match status" value="1"/>
</dbReference>
<feature type="region of interest" description="Disordered" evidence="5">
    <location>
        <begin position="1"/>
        <end position="39"/>
    </location>
</feature>
<keyword evidence="8" id="KW-1185">Reference proteome</keyword>
<evidence type="ECO:0000259" key="6">
    <source>
        <dbReference type="PROSITE" id="PS50977"/>
    </source>
</evidence>